<accession>A0A0C3AY03</accession>
<organism evidence="2 3">
    <name type="scientific">Scleroderma citrinum Foug A</name>
    <dbReference type="NCBI Taxonomy" id="1036808"/>
    <lineage>
        <taxon>Eukaryota</taxon>
        <taxon>Fungi</taxon>
        <taxon>Dikarya</taxon>
        <taxon>Basidiomycota</taxon>
        <taxon>Agaricomycotina</taxon>
        <taxon>Agaricomycetes</taxon>
        <taxon>Agaricomycetidae</taxon>
        <taxon>Boletales</taxon>
        <taxon>Sclerodermatineae</taxon>
        <taxon>Sclerodermataceae</taxon>
        <taxon>Scleroderma</taxon>
    </lineage>
</organism>
<evidence type="ECO:0000313" key="2">
    <source>
        <dbReference type="EMBL" id="KIM69867.1"/>
    </source>
</evidence>
<dbReference type="HOGENOM" id="CLU_1441830_0_0_1"/>
<reference evidence="2 3" key="1">
    <citation type="submission" date="2014-04" db="EMBL/GenBank/DDBJ databases">
        <authorList>
            <consortium name="DOE Joint Genome Institute"/>
            <person name="Kuo A."/>
            <person name="Kohler A."/>
            <person name="Nagy L.G."/>
            <person name="Floudas D."/>
            <person name="Copeland A."/>
            <person name="Barry K.W."/>
            <person name="Cichocki N."/>
            <person name="Veneault-Fourrey C."/>
            <person name="LaButti K."/>
            <person name="Lindquist E.A."/>
            <person name="Lipzen A."/>
            <person name="Lundell T."/>
            <person name="Morin E."/>
            <person name="Murat C."/>
            <person name="Sun H."/>
            <person name="Tunlid A."/>
            <person name="Henrissat B."/>
            <person name="Grigoriev I.V."/>
            <person name="Hibbett D.S."/>
            <person name="Martin F."/>
            <person name="Nordberg H.P."/>
            <person name="Cantor M.N."/>
            <person name="Hua S.X."/>
        </authorList>
    </citation>
    <scope>NUCLEOTIDE SEQUENCE [LARGE SCALE GENOMIC DNA]</scope>
    <source>
        <strain evidence="2 3">Foug A</strain>
    </source>
</reference>
<dbReference type="EMBL" id="KN822005">
    <property type="protein sequence ID" value="KIM69867.1"/>
    <property type="molecule type" value="Genomic_DNA"/>
</dbReference>
<evidence type="ECO:0000256" key="1">
    <source>
        <dbReference type="SAM" id="MobiDB-lite"/>
    </source>
</evidence>
<sequence>MVLHKVADDPKWQKICQEGDCRHQEAAAARLKKHGPSHKHPHTETMNSGNTPEGLGGPLLPDLPMVPPPVSPVHERMNALISPEESHCPSAPSMPAPQLPSRQHEDFRHAPSIPPHQNPHHAPLVPPTHDLQQVPSIPPSQDPHRTPSIPPPPGWHQYPPQPGPLRPHHNSLHLPGNPRPHFPPPSFL</sequence>
<dbReference type="AlphaFoldDB" id="A0A0C3AY03"/>
<feature type="compositionally biased region" description="Pro residues" evidence="1">
    <location>
        <begin position="148"/>
        <end position="165"/>
    </location>
</feature>
<proteinExistence type="predicted"/>
<keyword evidence="3" id="KW-1185">Reference proteome</keyword>
<evidence type="ECO:0000313" key="3">
    <source>
        <dbReference type="Proteomes" id="UP000053989"/>
    </source>
</evidence>
<protein>
    <submittedName>
        <fullName evidence="2">Uncharacterized protein</fullName>
    </submittedName>
</protein>
<feature type="compositionally biased region" description="Pro residues" evidence="1">
    <location>
        <begin position="177"/>
        <end position="188"/>
    </location>
</feature>
<reference evidence="3" key="2">
    <citation type="submission" date="2015-01" db="EMBL/GenBank/DDBJ databases">
        <title>Evolutionary Origins and Diversification of the Mycorrhizal Mutualists.</title>
        <authorList>
            <consortium name="DOE Joint Genome Institute"/>
            <consortium name="Mycorrhizal Genomics Consortium"/>
            <person name="Kohler A."/>
            <person name="Kuo A."/>
            <person name="Nagy L.G."/>
            <person name="Floudas D."/>
            <person name="Copeland A."/>
            <person name="Barry K.W."/>
            <person name="Cichocki N."/>
            <person name="Veneault-Fourrey C."/>
            <person name="LaButti K."/>
            <person name="Lindquist E.A."/>
            <person name="Lipzen A."/>
            <person name="Lundell T."/>
            <person name="Morin E."/>
            <person name="Murat C."/>
            <person name="Riley R."/>
            <person name="Ohm R."/>
            <person name="Sun H."/>
            <person name="Tunlid A."/>
            <person name="Henrissat B."/>
            <person name="Grigoriev I.V."/>
            <person name="Hibbett D.S."/>
            <person name="Martin F."/>
        </authorList>
    </citation>
    <scope>NUCLEOTIDE SEQUENCE [LARGE SCALE GENOMIC DNA]</scope>
    <source>
        <strain evidence="3">Foug A</strain>
    </source>
</reference>
<name>A0A0C3AY03_9AGAM</name>
<dbReference type="InParanoid" id="A0A0C3AY03"/>
<dbReference type="Proteomes" id="UP000053989">
    <property type="component" value="Unassembled WGS sequence"/>
</dbReference>
<feature type="region of interest" description="Disordered" evidence="1">
    <location>
        <begin position="25"/>
        <end position="188"/>
    </location>
</feature>
<feature type="compositionally biased region" description="Basic residues" evidence="1">
    <location>
        <begin position="30"/>
        <end position="41"/>
    </location>
</feature>
<gene>
    <name evidence="2" type="ORF">SCLCIDRAFT_18906</name>
</gene>